<dbReference type="AlphaFoldDB" id="A0A2T3J8X4"/>
<sequence>MLQGIHHAAIICSDYEKSKRFYTTILGLTVIAENYRVERNSYKLDLALPNGNQVELFSFPNNPPRPSYPEARGLRHLAFTVESIDTFTLHLQNAGVEVEPIRTDEYTGKRYTFFSDPDNLPLELYEA</sequence>
<protein>
    <submittedName>
        <fullName evidence="3">VOC family protein</fullName>
    </submittedName>
</protein>
<name>A0A2T3J8X4_9GAMM</name>
<accession>A0A2T3J8X4</accession>
<dbReference type="InterPro" id="IPR051332">
    <property type="entry name" value="Fosfomycin_Res_Enzymes"/>
</dbReference>
<dbReference type="Pfam" id="PF00903">
    <property type="entry name" value="Glyoxalase"/>
    <property type="match status" value="1"/>
</dbReference>
<dbReference type="InterPro" id="IPR037523">
    <property type="entry name" value="VOC_core"/>
</dbReference>
<gene>
    <name evidence="3" type="ORF">C9J12_23450</name>
</gene>
<evidence type="ECO:0000256" key="1">
    <source>
        <dbReference type="ARBA" id="ARBA00022723"/>
    </source>
</evidence>
<dbReference type="NCBIfam" id="NF008551">
    <property type="entry name" value="PRK11478.1"/>
    <property type="match status" value="1"/>
</dbReference>
<dbReference type="Gene3D" id="3.10.180.10">
    <property type="entry name" value="2,3-Dihydroxybiphenyl 1,2-Dioxygenase, domain 1"/>
    <property type="match status" value="1"/>
</dbReference>
<keyword evidence="1" id="KW-0479">Metal-binding</keyword>
<dbReference type="PROSITE" id="PS51819">
    <property type="entry name" value="VOC"/>
    <property type="match status" value="1"/>
</dbReference>
<dbReference type="EMBL" id="PYMJ01000033">
    <property type="protein sequence ID" value="PSU45263.1"/>
    <property type="molecule type" value="Genomic_DNA"/>
</dbReference>
<dbReference type="RefSeq" id="WP_107244914.1">
    <property type="nucleotide sequence ID" value="NZ_JAKJUA010000010.1"/>
</dbReference>
<dbReference type="InterPro" id="IPR029068">
    <property type="entry name" value="Glyas_Bleomycin-R_OHBP_Dase"/>
</dbReference>
<dbReference type="CDD" id="cd08352">
    <property type="entry name" value="VOC_Bs_YwkD_like"/>
    <property type="match status" value="1"/>
</dbReference>
<keyword evidence="4" id="KW-1185">Reference proteome</keyword>
<dbReference type="InterPro" id="IPR004360">
    <property type="entry name" value="Glyas_Fos-R_dOase_dom"/>
</dbReference>
<evidence type="ECO:0000313" key="3">
    <source>
        <dbReference type="EMBL" id="PSU45263.1"/>
    </source>
</evidence>
<evidence type="ECO:0000313" key="4">
    <source>
        <dbReference type="Proteomes" id="UP000240987"/>
    </source>
</evidence>
<dbReference type="GO" id="GO:0046872">
    <property type="term" value="F:metal ion binding"/>
    <property type="evidence" value="ECO:0007669"/>
    <property type="project" value="UniProtKB-KW"/>
</dbReference>
<feature type="domain" description="VOC" evidence="2">
    <location>
        <begin position="4"/>
        <end position="127"/>
    </location>
</feature>
<dbReference type="SUPFAM" id="SSF54593">
    <property type="entry name" value="Glyoxalase/Bleomycin resistance protein/Dihydroxybiphenyl dioxygenase"/>
    <property type="match status" value="1"/>
</dbReference>
<reference evidence="3 4" key="1">
    <citation type="submission" date="2018-01" db="EMBL/GenBank/DDBJ databases">
        <title>Whole genome sequencing of Histamine producing bacteria.</title>
        <authorList>
            <person name="Butler K."/>
        </authorList>
    </citation>
    <scope>NUCLEOTIDE SEQUENCE [LARGE SCALE GENOMIC DNA]</scope>
    <source>
        <strain evidence="3 4">JCM 12947</strain>
    </source>
</reference>
<organism evidence="3 4">
    <name type="scientific">Photobacterium frigidiphilum</name>
    <dbReference type="NCBI Taxonomy" id="264736"/>
    <lineage>
        <taxon>Bacteria</taxon>
        <taxon>Pseudomonadati</taxon>
        <taxon>Pseudomonadota</taxon>
        <taxon>Gammaproteobacteria</taxon>
        <taxon>Vibrionales</taxon>
        <taxon>Vibrionaceae</taxon>
        <taxon>Photobacterium</taxon>
    </lineage>
</organism>
<dbReference type="Proteomes" id="UP000240987">
    <property type="component" value="Unassembled WGS sequence"/>
</dbReference>
<dbReference type="PANTHER" id="PTHR36113:SF6">
    <property type="entry name" value="FOSFOMYCIN RESISTANCE PROTEIN FOSX"/>
    <property type="match status" value="1"/>
</dbReference>
<comment type="caution">
    <text evidence="3">The sequence shown here is derived from an EMBL/GenBank/DDBJ whole genome shotgun (WGS) entry which is preliminary data.</text>
</comment>
<evidence type="ECO:0000259" key="2">
    <source>
        <dbReference type="PROSITE" id="PS51819"/>
    </source>
</evidence>
<dbReference type="OrthoDB" id="9795618at2"/>
<dbReference type="InterPro" id="IPR037478">
    <property type="entry name" value="YwkD-like_dom"/>
</dbReference>
<dbReference type="PANTHER" id="PTHR36113">
    <property type="entry name" value="LYASE, PUTATIVE-RELATED-RELATED"/>
    <property type="match status" value="1"/>
</dbReference>
<proteinExistence type="predicted"/>